<proteinExistence type="predicted"/>
<protein>
    <submittedName>
        <fullName evidence="2">Uncharacterized protein</fullName>
    </submittedName>
</protein>
<keyword evidence="3" id="KW-1185">Reference proteome</keyword>
<evidence type="ECO:0000313" key="3">
    <source>
        <dbReference type="Proteomes" id="UP000233551"/>
    </source>
</evidence>
<dbReference type="EMBL" id="PGOL01028674">
    <property type="protein sequence ID" value="PKI26426.1"/>
    <property type="molecule type" value="Genomic_DNA"/>
</dbReference>
<feature type="non-terminal residue" evidence="2">
    <location>
        <position position="63"/>
    </location>
</feature>
<accession>A0A2I0HGA9</accession>
<feature type="region of interest" description="Disordered" evidence="1">
    <location>
        <begin position="1"/>
        <end position="20"/>
    </location>
</feature>
<dbReference type="AlphaFoldDB" id="A0A2I0HGA9"/>
<reference evidence="2 3" key="1">
    <citation type="submission" date="2017-11" db="EMBL/GenBank/DDBJ databases">
        <title>De-novo sequencing of pomegranate (Punica granatum L.) genome.</title>
        <authorList>
            <person name="Akparov Z."/>
            <person name="Amiraslanov A."/>
            <person name="Hajiyeva S."/>
            <person name="Abbasov M."/>
            <person name="Kaur K."/>
            <person name="Hamwieh A."/>
            <person name="Solovyev V."/>
            <person name="Salamov A."/>
            <person name="Braich B."/>
            <person name="Kosarev P."/>
            <person name="Mahmoud A."/>
            <person name="Hajiyev E."/>
            <person name="Babayeva S."/>
            <person name="Izzatullayeva V."/>
            <person name="Mammadov A."/>
            <person name="Mammadov A."/>
            <person name="Sharifova S."/>
            <person name="Ojaghi J."/>
            <person name="Eynullazada K."/>
            <person name="Bayramov B."/>
            <person name="Abdulazimova A."/>
            <person name="Shahmuradov I."/>
        </authorList>
    </citation>
    <scope>NUCLEOTIDE SEQUENCE [LARGE SCALE GENOMIC DNA]</scope>
    <source>
        <strain evidence="3">cv. AG2017</strain>
        <tissue evidence="2">Leaf</tissue>
    </source>
</reference>
<name>A0A2I0HGA9_PUNGR</name>
<gene>
    <name evidence="2" type="ORF">CRG98_048885</name>
</gene>
<dbReference type="Proteomes" id="UP000233551">
    <property type="component" value="Unassembled WGS sequence"/>
</dbReference>
<sequence length="63" mass="6804">MRRKVVGMYPKGMTPEQKSSWDVPEGFAICAGSIPNEQHGSKARGVLPGKFARCGACYPADCM</sequence>
<evidence type="ECO:0000256" key="1">
    <source>
        <dbReference type="SAM" id="MobiDB-lite"/>
    </source>
</evidence>
<evidence type="ECO:0000313" key="2">
    <source>
        <dbReference type="EMBL" id="PKI26426.1"/>
    </source>
</evidence>
<organism evidence="2 3">
    <name type="scientific">Punica granatum</name>
    <name type="common">Pomegranate</name>
    <dbReference type="NCBI Taxonomy" id="22663"/>
    <lineage>
        <taxon>Eukaryota</taxon>
        <taxon>Viridiplantae</taxon>
        <taxon>Streptophyta</taxon>
        <taxon>Embryophyta</taxon>
        <taxon>Tracheophyta</taxon>
        <taxon>Spermatophyta</taxon>
        <taxon>Magnoliopsida</taxon>
        <taxon>eudicotyledons</taxon>
        <taxon>Gunneridae</taxon>
        <taxon>Pentapetalae</taxon>
        <taxon>rosids</taxon>
        <taxon>malvids</taxon>
        <taxon>Myrtales</taxon>
        <taxon>Lythraceae</taxon>
        <taxon>Punica</taxon>
    </lineage>
</organism>
<comment type="caution">
    <text evidence="2">The sequence shown here is derived from an EMBL/GenBank/DDBJ whole genome shotgun (WGS) entry which is preliminary data.</text>
</comment>